<dbReference type="AlphaFoldDB" id="A0A0U9HP24"/>
<comment type="similarity">
    <text evidence="1 7">Belongs to the class-II aminoacyl-tRNA synthetase family. Type 1 subfamily.</text>
</comment>
<dbReference type="GO" id="GO:0003676">
    <property type="term" value="F:nucleic acid binding"/>
    <property type="evidence" value="ECO:0007669"/>
    <property type="project" value="InterPro"/>
</dbReference>
<dbReference type="NCBIfam" id="NF001750">
    <property type="entry name" value="PRK00476.1"/>
    <property type="match status" value="1"/>
</dbReference>
<dbReference type="SUPFAM" id="SSF55261">
    <property type="entry name" value="GAD domain-like"/>
    <property type="match status" value="1"/>
</dbReference>
<dbReference type="Gene3D" id="3.30.930.10">
    <property type="entry name" value="Bira Bifunctional Protein, Domain 2"/>
    <property type="match status" value="1"/>
</dbReference>
<reference evidence="10" key="1">
    <citation type="submission" date="2016-01" db="EMBL/GenBank/DDBJ databases">
        <title>Draft genome sequence of Thermodesulfovibrio aggregans strain TGE-P1.</title>
        <authorList>
            <person name="Sekiguchi Y."/>
            <person name="Ohashi A."/>
            <person name="Matsuura N."/>
            <person name="Tourlousse M.D."/>
        </authorList>
    </citation>
    <scope>NUCLEOTIDE SEQUENCE [LARGE SCALE GENOMIC DNA]</scope>
    <source>
        <strain evidence="10">TGE-P1</strain>
    </source>
</reference>
<dbReference type="PRINTS" id="PR01042">
    <property type="entry name" value="TRNASYNTHASP"/>
</dbReference>
<dbReference type="SUPFAM" id="SSF55681">
    <property type="entry name" value="Class II aaRS and biotin synthetases"/>
    <property type="match status" value="1"/>
</dbReference>
<feature type="binding site" evidence="7">
    <location>
        <position position="221"/>
    </location>
    <ligand>
        <name>L-aspartate</name>
        <dbReference type="ChEBI" id="CHEBI:29991"/>
    </ligand>
</feature>
<dbReference type="NCBIfam" id="TIGR00459">
    <property type="entry name" value="aspS_bact"/>
    <property type="match status" value="1"/>
</dbReference>
<comment type="catalytic activity">
    <reaction evidence="7">
        <text>tRNA(Asx) + L-aspartate + ATP = L-aspartyl-tRNA(Asx) + AMP + diphosphate</text>
        <dbReference type="Rhea" id="RHEA:18349"/>
        <dbReference type="Rhea" id="RHEA-COMP:9710"/>
        <dbReference type="Rhea" id="RHEA-COMP:9711"/>
        <dbReference type="ChEBI" id="CHEBI:29991"/>
        <dbReference type="ChEBI" id="CHEBI:30616"/>
        <dbReference type="ChEBI" id="CHEBI:33019"/>
        <dbReference type="ChEBI" id="CHEBI:78442"/>
        <dbReference type="ChEBI" id="CHEBI:78516"/>
        <dbReference type="ChEBI" id="CHEBI:456215"/>
        <dbReference type="EC" id="6.1.1.23"/>
    </reaction>
</comment>
<feature type="region of interest" description="Aspartate" evidence="7">
    <location>
        <begin position="199"/>
        <end position="202"/>
    </location>
</feature>
<dbReference type="SUPFAM" id="SSF50249">
    <property type="entry name" value="Nucleic acid-binding proteins"/>
    <property type="match status" value="1"/>
</dbReference>
<comment type="caution">
    <text evidence="9">The sequence shown here is derived from an EMBL/GenBank/DDBJ whole genome shotgun (WGS) entry which is preliminary data.</text>
</comment>
<dbReference type="RefSeq" id="WP_059176219.1">
    <property type="nucleotide sequence ID" value="NZ_BCNO01000001.1"/>
</dbReference>
<keyword evidence="10" id="KW-1185">Reference proteome</keyword>
<evidence type="ECO:0000256" key="3">
    <source>
        <dbReference type="ARBA" id="ARBA00022741"/>
    </source>
</evidence>
<feature type="binding site" evidence="7">
    <location>
        <position position="175"/>
    </location>
    <ligand>
        <name>L-aspartate</name>
        <dbReference type="ChEBI" id="CHEBI:29991"/>
    </ligand>
</feature>
<dbReference type="Pfam" id="PF01336">
    <property type="entry name" value="tRNA_anti-codon"/>
    <property type="match status" value="1"/>
</dbReference>
<dbReference type="Gene3D" id="2.40.50.140">
    <property type="entry name" value="Nucleic acid-binding proteins"/>
    <property type="match status" value="1"/>
</dbReference>
<feature type="binding site" evidence="7">
    <location>
        <begin position="543"/>
        <end position="546"/>
    </location>
    <ligand>
        <name>ATP</name>
        <dbReference type="ChEBI" id="CHEBI:30616"/>
    </ligand>
</feature>
<keyword evidence="5 7" id="KW-0648">Protein biosynthesis</keyword>
<feature type="domain" description="Aminoacyl-transfer RNA synthetases class-II family profile" evidence="8">
    <location>
        <begin position="142"/>
        <end position="572"/>
    </location>
</feature>
<evidence type="ECO:0000259" key="8">
    <source>
        <dbReference type="PROSITE" id="PS50862"/>
    </source>
</evidence>
<keyword evidence="3 7" id="KW-0547">Nucleotide-binding</keyword>
<gene>
    <name evidence="7" type="primary">aspS</name>
    <name evidence="9" type="ORF">TAGGR_1986</name>
</gene>
<feature type="binding site" evidence="7">
    <location>
        <position position="446"/>
    </location>
    <ligand>
        <name>L-aspartate</name>
        <dbReference type="ChEBI" id="CHEBI:29991"/>
    </ligand>
</feature>
<dbReference type="InterPro" id="IPR047089">
    <property type="entry name" value="Asp-tRNA-ligase_1_N"/>
</dbReference>
<dbReference type="HAMAP" id="MF_00044">
    <property type="entry name" value="Asp_tRNA_synth_type1"/>
    <property type="match status" value="1"/>
</dbReference>
<sequence>MFRDKYCAEVKEEEIGKELRLCGWVFRRRDHGGLIFVDLRDRTGIIQIVFTPEMSTEIHKKAHSLRTEYVISVKGILKRRPEGTENPALITGNVELWVSELEILSTSKSLPFQLDEADETAELLRLKYRYLDLRRAEMQRNFFIRHRVTMSVRNFLDSKGFLEIETPMLTKSTPEGARDFLVPSRLNPGTFYALPQSPQLFKQILMMSGFDRYFQIVRCFRDEDLRADRQPEFTQIDLEMSFVTIEDILTLVEEMLFKCFNEVLSIDIEIPFKRLTYEEAMNKYGSDKPDLRFGLEIHDVTEIVKNSQFKVFLDTIEKGGVVKTICGKGFASLTRSEIDKLVALAQSFGAKGLAWIKVKNGFESPIVKFFPEQVIKEIAKITEAEDGDMLLFVADKKSVANEVLGRLRLEIAEKAGIKREGFSFVWITDFPLFEWDEEEKRFVSMHHPFTSPKDEDIEKLLGMPEEAFRDPQSPVQNIKAKAYDIVLNGYELGGGSIRIHRSELQEQIFKILGISEEEVKKRFGFFVEALCYGAPPHGGIALGLDRLVMLMTGANSLRDVIAFPKTQKAFCPLSEAPSEVDLKQLKELHIKLDI</sequence>
<dbReference type="InterPro" id="IPR004364">
    <property type="entry name" value="Aa-tRNA-synt_II"/>
</dbReference>
<organism evidence="9 10">
    <name type="scientific">Thermodesulfovibrio aggregans</name>
    <dbReference type="NCBI Taxonomy" id="86166"/>
    <lineage>
        <taxon>Bacteria</taxon>
        <taxon>Pseudomonadati</taxon>
        <taxon>Nitrospirota</taxon>
        <taxon>Thermodesulfovibrionia</taxon>
        <taxon>Thermodesulfovibrionales</taxon>
        <taxon>Thermodesulfovibrionaceae</taxon>
        <taxon>Thermodesulfovibrio</taxon>
    </lineage>
</organism>
<proteinExistence type="inferred from homology"/>
<feature type="binding site" evidence="7">
    <location>
        <position position="491"/>
    </location>
    <ligand>
        <name>ATP</name>
        <dbReference type="ChEBI" id="CHEBI:30616"/>
    </ligand>
</feature>
<dbReference type="STRING" id="86166.TAGGR_1986"/>
<feature type="binding site" evidence="7">
    <location>
        <position position="230"/>
    </location>
    <ligand>
        <name>ATP</name>
        <dbReference type="ChEBI" id="CHEBI:30616"/>
    </ligand>
</feature>
<dbReference type="GO" id="GO:0006422">
    <property type="term" value="P:aspartyl-tRNA aminoacylation"/>
    <property type="evidence" value="ECO:0007669"/>
    <property type="project" value="UniProtKB-UniRule"/>
</dbReference>
<feature type="site" description="Important for tRNA non-discrimination" evidence="7">
    <location>
        <position position="83"/>
    </location>
</feature>
<dbReference type="GO" id="GO:0005737">
    <property type="term" value="C:cytoplasm"/>
    <property type="evidence" value="ECO:0007669"/>
    <property type="project" value="UniProtKB-SubCell"/>
</dbReference>
<dbReference type="CDD" id="cd04317">
    <property type="entry name" value="EcAspRS_like_N"/>
    <property type="match status" value="1"/>
</dbReference>
<evidence type="ECO:0000256" key="5">
    <source>
        <dbReference type="ARBA" id="ARBA00022917"/>
    </source>
</evidence>
<dbReference type="Pfam" id="PF00152">
    <property type="entry name" value="tRNA-synt_2"/>
    <property type="match status" value="1"/>
</dbReference>
<dbReference type="GO" id="GO:0004815">
    <property type="term" value="F:aspartate-tRNA ligase activity"/>
    <property type="evidence" value="ECO:0007669"/>
    <property type="project" value="UniProtKB-UniRule"/>
</dbReference>
<dbReference type="InterPro" id="IPR045864">
    <property type="entry name" value="aa-tRNA-synth_II/BPL/LPL"/>
</dbReference>
<dbReference type="Gene3D" id="3.30.1360.30">
    <property type="entry name" value="GAD-like domain"/>
    <property type="match status" value="1"/>
</dbReference>
<feature type="binding site" evidence="7">
    <location>
        <begin position="221"/>
        <end position="223"/>
    </location>
    <ligand>
        <name>ATP</name>
        <dbReference type="ChEBI" id="CHEBI:30616"/>
    </ligand>
</feature>
<dbReference type="CDD" id="cd00777">
    <property type="entry name" value="AspRS_core"/>
    <property type="match status" value="1"/>
</dbReference>
<accession>A0A0U9HP24</accession>
<keyword evidence="4 7" id="KW-0067">ATP-binding</keyword>
<dbReference type="InterPro" id="IPR029351">
    <property type="entry name" value="GAD_dom"/>
</dbReference>
<evidence type="ECO:0000256" key="2">
    <source>
        <dbReference type="ARBA" id="ARBA00022598"/>
    </source>
</evidence>
<dbReference type="PANTHER" id="PTHR22594:SF5">
    <property type="entry name" value="ASPARTATE--TRNA LIGASE, MITOCHONDRIAL"/>
    <property type="match status" value="1"/>
</dbReference>
<evidence type="ECO:0000313" key="10">
    <source>
        <dbReference type="Proteomes" id="UP000054976"/>
    </source>
</evidence>
<dbReference type="Proteomes" id="UP000054976">
    <property type="component" value="Unassembled WGS sequence"/>
</dbReference>
<dbReference type="EMBL" id="BCNO01000001">
    <property type="protein sequence ID" value="GAQ94800.1"/>
    <property type="molecule type" value="Genomic_DNA"/>
</dbReference>
<keyword evidence="6 7" id="KW-0030">Aminoacyl-tRNA synthetase</keyword>
<comment type="subunit">
    <text evidence="7">Homodimer.</text>
</comment>
<dbReference type="PROSITE" id="PS50862">
    <property type="entry name" value="AA_TRNA_LIGASE_II"/>
    <property type="match status" value="1"/>
</dbReference>
<comment type="function">
    <text evidence="7">Aspartyl-tRNA synthetase with relaxed tRNA specificity since it is able to aspartylate not only its cognate tRNA(Asp) but also tRNA(Asn). Reaction proceeds in two steps: L-aspartate is first activated by ATP to form Asp-AMP and then transferred to the acceptor end of tRNA(Asp/Asn).</text>
</comment>
<dbReference type="InterPro" id="IPR004115">
    <property type="entry name" value="GAD-like_sf"/>
</dbReference>
<dbReference type="InterPro" id="IPR004524">
    <property type="entry name" value="Asp-tRNA-ligase_1"/>
</dbReference>
<dbReference type="PANTHER" id="PTHR22594">
    <property type="entry name" value="ASPARTYL/LYSYL-TRNA SYNTHETASE"/>
    <property type="match status" value="1"/>
</dbReference>
<dbReference type="GO" id="GO:0050560">
    <property type="term" value="F:aspartate-tRNA(Asn) ligase activity"/>
    <property type="evidence" value="ECO:0007669"/>
    <property type="project" value="UniProtKB-EC"/>
</dbReference>
<comment type="subcellular location">
    <subcellularLocation>
        <location evidence="7">Cytoplasm</location>
    </subcellularLocation>
</comment>
<protein>
    <recommendedName>
        <fullName evidence="7">Aspartate--tRNA(Asp/Asn) ligase</fullName>
        <ecNumber evidence="7">6.1.1.23</ecNumber>
    </recommendedName>
    <alternativeName>
        <fullName evidence="7">Aspartyl-tRNA synthetase</fullName>
        <shortName evidence="7">AspRS</shortName>
    </alternativeName>
    <alternativeName>
        <fullName evidence="7">Non-discriminating aspartyl-tRNA synthetase</fullName>
        <shortName evidence="7">ND-AspRS</shortName>
    </alternativeName>
</protein>
<dbReference type="GO" id="GO:0005524">
    <property type="term" value="F:ATP binding"/>
    <property type="evidence" value="ECO:0007669"/>
    <property type="project" value="UniProtKB-UniRule"/>
</dbReference>
<dbReference type="EC" id="6.1.1.23" evidence="7"/>
<dbReference type="InterPro" id="IPR006195">
    <property type="entry name" value="aa-tRNA-synth_II"/>
</dbReference>
<feature type="site" description="Important for tRNA non-discrimination" evidence="7">
    <location>
        <position position="31"/>
    </location>
</feature>
<evidence type="ECO:0000313" key="9">
    <source>
        <dbReference type="EMBL" id="GAQ94800.1"/>
    </source>
</evidence>
<evidence type="ECO:0000256" key="7">
    <source>
        <dbReference type="HAMAP-Rule" id="MF_00044"/>
    </source>
</evidence>
<evidence type="ECO:0000256" key="1">
    <source>
        <dbReference type="ARBA" id="ARBA00006303"/>
    </source>
</evidence>
<dbReference type="InterPro" id="IPR002312">
    <property type="entry name" value="Asp/Asn-tRNA-synth_IIb"/>
</dbReference>
<keyword evidence="2 7" id="KW-0436">Ligase</keyword>
<dbReference type="InterPro" id="IPR004365">
    <property type="entry name" value="NA-bd_OB_tRNA"/>
</dbReference>
<dbReference type="Pfam" id="PF02938">
    <property type="entry name" value="GAD"/>
    <property type="match status" value="1"/>
</dbReference>
<feature type="binding site" evidence="7">
    <location>
        <position position="498"/>
    </location>
    <ligand>
        <name>L-aspartate</name>
        <dbReference type="ChEBI" id="CHEBI:29991"/>
    </ligand>
</feature>
<keyword evidence="7" id="KW-0963">Cytoplasm</keyword>
<dbReference type="OrthoDB" id="9802326at2"/>
<evidence type="ECO:0000256" key="4">
    <source>
        <dbReference type="ARBA" id="ARBA00022840"/>
    </source>
</evidence>
<dbReference type="InterPro" id="IPR047090">
    <property type="entry name" value="AspRS_core"/>
</dbReference>
<name>A0A0U9HP24_9BACT</name>
<evidence type="ECO:0000256" key="6">
    <source>
        <dbReference type="ARBA" id="ARBA00023146"/>
    </source>
</evidence>
<dbReference type="InterPro" id="IPR012340">
    <property type="entry name" value="NA-bd_OB-fold"/>
</dbReference>